<protein>
    <submittedName>
        <fullName evidence="2">Biotin operon repressor</fullName>
    </submittedName>
</protein>
<dbReference type="EMBL" id="JAUSUF010000002">
    <property type="protein sequence ID" value="MDQ0149147.1"/>
    <property type="molecule type" value="Genomic_DNA"/>
</dbReference>
<evidence type="ECO:0000313" key="3">
    <source>
        <dbReference type="Proteomes" id="UP001228504"/>
    </source>
</evidence>
<comment type="caution">
    <text evidence="2">The sequence shown here is derived from an EMBL/GenBank/DDBJ whole genome shotgun (WGS) entry which is preliminary data.</text>
</comment>
<dbReference type="Pfam" id="PF12728">
    <property type="entry name" value="HTH_17"/>
    <property type="match status" value="1"/>
</dbReference>
<evidence type="ECO:0000313" key="2">
    <source>
        <dbReference type="EMBL" id="MDQ0149147.1"/>
    </source>
</evidence>
<reference evidence="2 3" key="1">
    <citation type="submission" date="2023-07" db="EMBL/GenBank/DDBJ databases">
        <title>Genomic Encyclopedia of Type Strains, Phase IV (KMG-IV): sequencing the most valuable type-strain genomes for metagenomic binning, comparative biology and taxonomic classification.</title>
        <authorList>
            <person name="Goeker M."/>
        </authorList>
    </citation>
    <scope>NUCLEOTIDE SEQUENCE [LARGE SCALE GENOMIC DNA]</scope>
    <source>
        <strain evidence="2 3">DSM 20694</strain>
    </source>
</reference>
<sequence>MNNFERERRKWTEKEINYLLEKWGSSGVEKIAKYLKRKETAVIAKARKLGLKTLYKGEYLTTPDIAAILGITQQTVWKWIKTNKFKISKKNILNRKMYLITLENLVKWLKDNQDSWDASKVELYALGIEPKWLIEKRKIDAKKYKKRYKSWSKNEDFQLINMYKLGYRAKDIAKEINRSVPAVNHRIRRLDIWGNGMYLSC</sequence>
<feature type="domain" description="Helix-turn-helix" evidence="1">
    <location>
        <begin position="59"/>
        <end position="112"/>
    </location>
</feature>
<evidence type="ECO:0000259" key="1">
    <source>
        <dbReference type="Pfam" id="PF12728"/>
    </source>
</evidence>
<keyword evidence="3" id="KW-1185">Reference proteome</keyword>
<name>A0ABT9US53_9FIRM</name>
<dbReference type="RefSeq" id="WP_307484214.1">
    <property type="nucleotide sequence ID" value="NZ_JAUSUF010000002.1"/>
</dbReference>
<organism evidence="2 3">
    <name type="scientific">Eubacterium multiforme</name>
    <dbReference type="NCBI Taxonomy" id="83339"/>
    <lineage>
        <taxon>Bacteria</taxon>
        <taxon>Bacillati</taxon>
        <taxon>Bacillota</taxon>
        <taxon>Clostridia</taxon>
        <taxon>Eubacteriales</taxon>
        <taxon>Eubacteriaceae</taxon>
        <taxon>Eubacterium</taxon>
    </lineage>
</organism>
<gene>
    <name evidence="2" type="ORF">J2S18_001077</name>
</gene>
<dbReference type="Proteomes" id="UP001228504">
    <property type="component" value="Unassembled WGS sequence"/>
</dbReference>
<proteinExistence type="predicted"/>
<dbReference type="Gene3D" id="1.10.10.60">
    <property type="entry name" value="Homeodomain-like"/>
    <property type="match status" value="1"/>
</dbReference>
<dbReference type="InterPro" id="IPR041657">
    <property type="entry name" value="HTH_17"/>
</dbReference>
<accession>A0ABT9US53</accession>